<organism evidence="1 2">
    <name type="scientific">Blautia massiliensis</name>
    <name type="common">ex Durand et al. 2017</name>
    <dbReference type="NCBI Taxonomy" id="1737424"/>
    <lineage>
        <taxon>Bacteria</taxon>
        <taxon>Bacillati</taxon>
        <taxon>Bacillota</taxon>
        <taxon>Clostridia</taxon>
        <taxon>Lachnospirales</taxon>
        <taxon>Lachnospiraceae</taxon>
        <taxon>Blautia</taxon>
    </lineage>
</organism>
<dbReference type="EMBL" id="WWVW01000038">
    <property type="protein sequence ID" value="MZL78755.1"/>
    <property type="molecule type" value="Genomic_DNA"/>
</dbReference>
<proteinExistence type="predicted"/>
<keyword evidence="2" id="KW-1185">Reference proteome</keyword>
<protein>
    <submittedName>
        <fullName evidence="1">Uncharacterized protein</fullName>
    </submittedName>
</protein>
<reference evidence="1 2" key="1">
    <citation type="journal article" date="2019" name="Nat. Med.">
        <title>A library of human gut bacterial isolates paired with longitudinal multiomics data enables mechanistic microbiome research.</title>
        <authorList>
            <person name="Poyet M."/>
            <person name="Groussin M."/>
            <person name="Gibbons S.M."/>
            <person name="Avila-Pacheco J."/>
            <person name="Jiang X."/>
            <person name="Kearney S.M."/>
            <person name="Perrotta A.R."/>
            <person name="Berdy B."/>
            <person name="Zhao S."/>
            <person name="Lieberman T.D."/>
            <person name="Swanson P.K."/>
            <person name="Smith M."/>
            <person name="Roesemann S."/>
            <person name="Alexander J.E."/>
            <person name="Rich S.A."/>
            <person name="Livny J."/>
            <person name="Vlamakis H."/>
            <person name="Clish C."/>
            <person name="Bullock K."/>
            <person name="Deik A."/>
            <person name="Scott J."/>
            <person name="Pierce K.A."/>
            <person name="Xavier R.J."/>
            <person name="Alm E.J."/>
        </authorList>
    </citation>
    <scope>NUCLEOTIDE SEQUENCE [LARGE SCALE GENOMIC DNA]</scope>
    <source>
        <strain evidence="1 2">BIOML-A1</strain>
    </source>
</reference>
<gene>
    <name evidence="1" type="ORF">GT718_15680</name>
</gene>
<sequence>MLVRLLNPVSDLRITRMRMEGYGLTVNQSKENLNGCREQMKPGEEGIDGILEVLKAYVCDEICCHRGAVTQEEMDQHCCRCKLQQYTDKIREEYEKINAFDQSSTYQIMKKYRKIILCKDCRHRAKLRDDCYRCRKATSLLGTLEDYDGCSRGEEKC</sequence>
<comment type="caution">
    <text evidence="1">The sequence shown here is derived from an EMBL/GenBank/DDBJ whole genome shotgun (WGS) entry which is preliminary data.</text>
</comment>
<name>A0ABW9X8J6_9FIRM</name>
<dbReference type="Proteomes" id="UP000452293">
    <property type="component" value="Unassembled WGS sequence"/>
</dbReference>
<evidence type="ECO:0000313" key="1">
    <source>
        <dbReference type="EMBL" id="MZL78755.1"/>
    </source>
</evidence>
<evidence type="ECO:0000313" key="2">
    <source>
        <dbReference type="Proteomes" id="UP000452293"/>
    </source>
</evidence>
<accession>A0ABW9X8J6</accession>